<name>A0A9Q0YJ62_HOLLE</name>
<gene>
    <name evidence="17" type="ORF">HOLleu_35921</name>
</gene>
<sequence>MPAQEVSRPLSKLIDDMFSSVDLLSDTQLKRLEEHKYSAAGKSITEPYLQIYWTWLVEQVPKSIAPNLITIVGLGFNFLGMVILMCYCPTATEEAPRWAYVFGAFTLLIYQSLDAIDGKQARRTNSATPLGELFDHGCDSVSVCLVSVSVAVSLQLGELPEFLFVFTFLSYFMFYAAHWQTYVSGTLKFGLIDVTEGQLIYSSVMMISGALGPQFWSSSLFGVQLRLWAIGVGLCISFYTLYQHFQIIRKGGIGRAGSTVANTSVIAPFFHIGSVILLALMVAKRSKSQVFQSHPNVYILAFGMLAAKITNKLVVAHMTKSSMNFLDVAFIGPGLLLIDQYLDSPIPENIMLYFFLIWNTFDLVRYSTSICTQICRHLGIYCFDIITQRCPCSQTKNQTGKVTH</sequence>
<accession>A0A9Q0YJ62</accession>
<keyword evidence="8" id="KW-1208">Phospholipid metabolism</keyword>
<dbReference type="PIRSF" id="PIRSF015665">
    <property type="entry name" value="CHOPT"/>
    <property type="match status" value="1"/>
</dbReference>
<dbReference type="GO" id="GO:0004142">
    <property type="term" value="F:diacylglycerol cholinephosphotransferase activity"/>
    <property type="evidence" value="ECO:0007669"/>
    <property type="project" value="UniProtKB-EC"/>
</dbReference>
<evidence type="ECO:0000256" key="9">
    <source>
        <dbReference type="ARBA" id="ARBA00036100"/>
    </source>
</evidence>
<evidence type="ECO:0000256" key="16">
    <source>
        <dbReference type="SAM" id="Phobius"/>
    </source>
</evidence>
<evidence type="ECO:0000256" key="14">
    <source>
        <dbReference type="ARBA" id="ARBA00048570"/>
    </source>
</evidence>
<dbReference type="PANTHER" id="PTHR10414:SF37">
    <property type="entry name" value="BB IN A BOXCAR, ISOFORM C"/>
    <property type="match status" value="1"/>
</dbReference>
<organism evidence="17 18">
    <name type="scientific">Holothuria leucospilota</name>
    <name type="common">Black long sea cucumber</name>
    <name type="synonym">Mertensiothuria leucospilota</name>
    <dbReference type="NCBI Taxonomy" id="206669"/>
    <lineage>
        <taxon>Eukaryota</taxon>
        <taxon>Metazoa</taxon>
        <taxon>Echinodermata</taxon>
        <taxon>Eleutherozoa</taxon>
        <taxon>Echinozoa</taxon>
        <taxon>Holothuroidea</taxon>
        <taxon>Aspidochirotacea</taxon>
        <taxon>Aspidochirotida</taxon>
        <taxon>Holothuriidae</taxon>
        <taxon>Holothuria</taxon>
    </lineage>
</organism>
<feature type="transmembrane region" description="Helical" evidence="16">
    <location>
        <begin position="223"/>
        <end position="242"/>
    </location>
</feature>
<evidence type="ECO:0000256" key="2">
    <source>
        <dbReference type="ARBA" id="ARBA00010441"/>
    </source>
</evidence>
<dbReference type="InterPro" id="IPR014472">
    <property type="entry name" value="CHOPT"/>
</dbReference>
<evidence type="ECO:0000256" key="5">
    <source>
        <dbReference type="ARBA" id="ARBA00022989"/>
    </source>
</evidence>
<comment type="caution">
    <text evidence="17">The sequence shown here is derived from an EMBL/GenBank/DDBJ whole genome shotgun (WGS) entry which is preliminary data.</text>
</comment>
<dbReference type="InterPro" id="IPR043130">
    <property type="entry name" value="CDP-OH_PTrfase_TM_dom"/>
</dbReference>
<comment type="subcellular location">
    <subcellularLocation>
        <location evidence="1">Membrane</location>
        <topology evidence="1">Multi-pass membrane protein</topology>
    </subcellularLocation>
</comment>
<proteinExistence type="inferred from homology"/>
<comment type="catalytic activity">
    <reaction evidence="14">
        <text>CDP-choline + a 1,2-diacyl-sn-glycerol = a 1,2-diacyl-sn-glycero-3-phosphocholine + CMP + H(+)</text>
        <dbReference type="Rhea" id="RHEA:32939"/>
        <dbReference type="ChEBI" id="CHEBI:15378"/>
        <dbReference type="ChEBI" id="CHEBI:17815"/>
        <dbReference type="ChEBI" id="CHEBI:57643"/>
        <dbReference type="ChEBI" id="CHEBI:58779"/>
        <dbReference type="ChEBI" id="CHEBI:60377"/>
        <dbReference type="EC" id="2.7.8.2"/>
    </reaction>
    <physiologicalReaction direction="left-to-right" evidence="14">
        <dbReference type="Rhea" id="RHEA:32940"/>
    </physiologicalReaction>
</comment>
<dbReference type="Gene3D" id="1.20.120.1760">
    <property type="match status" value="1"/>
</dbReference>
<keyword evidence="7" id="KW-0594">Phospholipid biosynthesis</keyword>
<feature type="transmembrane region" description="Helical" evidence="16">
    <location>
        <begin position="98"/>
        <end position="116"/>
    </location>
</feature>
<evidence type="ECO:0000256" key="6">
    <source>
        <dbReference type="ARBA" id="ARBA00023136"/>
    </source>
</evidence>
<comment type="catalytic activity">
    <reaction evidence="10">
        <text>1,2-dioctanoyl-sn-glycerol + CDP-choline = 1,2-dioctanoyl-sn-glycero-3-phosphocholine + CMP + H(+)</text>
        <dbReference type="Rhea" id="RHEA:54232"/>
        <dbReference type="ChEBI" id="CHEBI:15378"/>
        <dbReference type="ChEBI" id="CHEBI:58779"/>
        <dbReference type="ChEBI" id="CHEBI:60377"/>
        <dbReference type="ChEBI" id="CHEBI:76979"/>
        <dbReference type="ChEBI" id="CHEBI:78228"/>
    </reaction>
    <physiologicalReaction direction="left-to-right" evidence="10">
        <dbReference type="Rhea" id="RHEA:54233"/>
    </physiologicalReaction>
</comment>
<comment type="catalytic activity">
    <reaction evidence="11">
        <text>1-hexadecanoyl-2-(9Z-octadecenoyl)-sn-glycerol + CDP-choline = 1-hexadecanoyl-2-(9Z-octadecenoyl)-sn-glycero-3-phosphocholine + CMP + H(+)</text>
        <dbReference type="Rhea" id="RHEA:54244"/>
        <dbReference type="ChEBI" id="CHEBI:15378"/>
        <dbReference type="ChEBI" id="CHEBI:58779"/>
        <dbReference type="ChEBI" id="CHEBI:60377"/>
        <dbReference type="ChEBI" id="CHEBI:73001"/>
        <dbReference type="ChEBI" id="CHEBI:75466"/>
    </reaction>
    <physiologicalReaction direction="left-to-right" evidence="11">
        <dbReference type="Rhea" id="RHEA:54245"/>
    </physiologicalReaction>
</comment>
<comment type="catalytic activity">
    <reaction evidence="9">
        <text>1-hexadecanoyl-2-(4Z,7Z,10Z,13Z,16Z,19Z-docosahexaenoyl)-sn-glycerol + CDP-choline = 1-hexadecanoyl-2-(4Z,7Z,10Z,13Z,16Z,19Z-docosahexaenoyl)-sn-glycero-3-phosphocholine + CMP + H(+)</text>
        <dbReference type="Rhea" id="RHEA:54332"/>
        <dbReference type="ChEBI" id="CHEBI:15378"/>
        <dbReference type="ChEBI" id="CHEBI:58779"/>
        <dbReference type="ChEBI" id="CHEBI:60377"/>
        <dbReference type="ChEBI" id="CHEBI:74963"/>
        <dbReference type="ChEBI" id="CHEBI:82949"/>
    </reaction>
    <physiologicalReaction direction="left-to-right" evidence="9">
        <dbReference type="Rhea" id="RHEA:54333"/>
    </physiologicalReaction>
</comment>
<keyword evidence="6 16" id="KW-0472">Membrane</keyword>
<dbReference type="Pfam" id="PF01066">
    <property type="entry name" value="CDP-OH_P_transf"/>
    <property type="match status" value="1"/>
</dbReference>
<feature type="transmembrane region" description="Helical" evidence="16">
    <location>
        <begin position="199"/>
        <end position="217"/>
    </location>
</feature>
<keyword evidence="4 16" id="KW-0812">Transmembrane</keyword>
<evidence type="ECO:0000256" key="4">
    <source>
        <dbReference type="ARBA" id="ARBA00022692"/>
    </source>
</evidence>
<keyword evidence="7" id="KW-0443">Lipid metabolism</keyword>
<evidence type="ECO:0000256" key="3">
    <source>
        <dbReference type="ARBA" id="ARBA00022679"/>
    </source>
</evidence>
<evidence type="ECO:0000256" key="11">
    <source>
        <dbReference type="ARBA" id="ARBA00036890"/>
    </source>
</evidence>
<evidence type="ECO:0000256" key="12">
    <source>
        <dbReference type="ARBA" id="ARBA00037890"/>
    </source>
</evidence>
<evidence type="ECO:0000313" key="18">
    <source>
        <dbReference type="Proteomes" id="UP001152320"/>
    </source>
</evidence>
<dbReference type="EC" id="2.7.8.2" evidence="13"/>
<comment type="similarity">
    <text evidence="2 15">Belongs to the CDP-alcohol phosphatidyltransferase class-I family.</text>
</comment>
<feature type="transmembrane region" description="Helical" evidence="16">
    <location>
        <begin position="295"/>
        <end position="315"/>
    </location>
</feature>
<dbReference type="EMBL" id="JAIZAY010000019">
    <property type="protein sequence ID" value="KAJ8023468.1"/>
    <property type="molecule type" value="Genomic_DNA"/>
</dbReference>
<evidence type="ECO:0000256" key="15">
    <source>
        <dbReference type="RuleBase" id="RU003750"/>
    </source>
</evidence>
<keyword evidence="3 15" id="KW-0808">Transferase</keyword>
<evidence type="ECO:0000256" key="7">
    <source>
        <dbReference type="ARBA" id="ARBA00023209"/>
    </source>
</evidence>
<feature type="transmembrane region" description="Helical" evidence="16">
    <location>
        <begin position="162"/>
        <end position="179"/>
    </location>
</feature>
<dbReference type="Proteomes" id="UP001152320">
    <property type="component" value="Chromosome 19"/>
</dbReference>
<keyword evidence="5 16" id="KW-1133">Transmembrane helix</keyword>
<feature type="transmembrane region" description="Helical" evidence="16">
    <location>
        <begin position="68"/>
        <end position="92"/>
    </location>
</feature>
<keyword evidence="7" id="KW-0444">Lipid biosynthesis</keyword>
<dbReference type="InterPro" id="IPR000462">
    <property type="entry name" value="CDP-OH_P_trans"/>
</dbReference>
<dbReference type="OrthoDB" id="196717at2759"/>
<dbReference type="AlphaFoldDB" id="A0A9Q0YJ62"/>
<protein>
    <recommendedName>
        <fullName evidence="13">diacylglycerol cholinephosphotransferase</fullName>
        <ecNumber evidence="13">2.7.8.2</ecNumber>
    </recommendedName>
</protein>
<dbReference type="PANTHER" id="PTHR10414">
    <property type="entry name" value="ETHANOLAMINEPHOSPHOTRANSFERASE"/>
    <property type="match status" value="1"/>
</dbReference>
<feature type="transmembrane region" description="Helical" evidence="16">
    <location>
        <begin position="263"/>
        <end position="283"/>
    </location>
</feature>
<evidence type="ECO:0000256" key="1">
    <source>
        <dbReference type="ARBA" id="ARBA00004141"/>
    </source>
</evidence>
<dbReference type="GO" id="GO:0006646">
    <property type="term" value="P:phosphatidylethanolamine biosynthetic process"/>
    <property type="evidence" value="ECO:0007669"/>
    <property type="project" value="TreeGrafter"/>
</dbReference>
<dbReference type="FunFam" id="1.20.120.1760:FF:000002">
    <property type="entry name" value="Choline/ethanolamine phosphotransferase 1"/>
    <property type="match status" value="1"/>
</dbReference>
<dbReference type="GO" id="GO:0004307">
    <property type="term" value="F:ethanolaminephosphotransferase activity"/>
    <property type="evidence" value="ECO:0007669"/>
    <property type="project" value="TreeGrafter"/>
</dbReference>
<evidence type="ECO:0000256" key="13">
    <source>
        <dbReference type="ARBA" id="ARBA00038987"/>
    </source>
</evidence>
<dbReference type="PROSITE" id="PS00379">
    <property type="entry name" value="CDP_ALCOHOL_P_TRANSF"/>
    <property type="match status" value="1"/>
</dbReference>
<reference evidence="17" key="1">
    <citation type="submission" date="2021-10" db="EMBL/GenBank/DDBJ databases">
        <title>Tropical sea cucumber genome reveals ecological adaptation and Cuvierian tubules defense mechanism.</title>
        <authorList>
            <person name="Chen T."/>
        </authorList>
    </citation>
    <scope>NUCLEOTIDE SEQUENCE</scope>
    <source>
        <strain evidence="17">Nanhai2018</strain>
        <tissue evidence="17">Muscle</tissue>
    </source>
</reference>
<dbReference type="GO" id="GO:0005789">
    <property type="term" value="C:endoplasmic reticulum membrane"/>
    <property type="evidence" value="ECO:0007669"/>
    <property type="project" value="TreeGrafter"/>
</dbReference>
<dbReference type="InterPro" id="IPR048254">
    <property type="entry name" value="CDP_ALCOHOL_P_TRANSF_CS"/>
</dbReference>
<keyword evidence="18" id="KW-1185">Reference proteome</keyword>
<evidence type="ECO:0000313" key="17">
    <source>
        <dbReference type="EMBL" id="KAJ8023468.1"/>
    </source>
</evidence>
<comment type="pathway">
    <text evidence="12">Phospholipid metabolism; phosphatidylcholine biosynthesis; phosphatidylcholine from phosphocholine: step 2/2.</text>
</comment>
<evidence type="ECO:0000256" key="10">
    <source>
        <dbReference type="ARBA" id="ARBA00036651"/>
    </source>
</evidence>
<dbReference type="GO" id="GO:0005794">
    <property type="term" value="C:Golgi apparatus"/>
    <property type="evidence" value="ECO:0007669"/>
    <property type="project" value="TreeGrafter"/>
</dbReference>
<evidence type="ECO:0000256" key="8">
    <source>
        <dbReference type="ARBA" id="ARBA00023264"/>
    </source>
</evidence>